<keyword evidence="2" id="KW-1185">Reference proteome</keyword>
<proteinExistence type="predicted"/>
<name>A0A7X3G405_9BURK</name>
<dbReference type="AlphaFoldDB" id="A0A7X3G405"/>
<comment type="caution">
    <text evidence="1">The sequence shown here is derived from an EMBL/GenBank/DDBJ whole genome shotgun (WGS) entry which is preliminary data.</text>
</comment>
<gene>
    <name evidence="1" type="ORF">GPY61_25170</name>
</gene>
<protein>
    <submittedName>
        <fullName evidence="1">Uncharacterized protein</fullName>
    </submittedName>
</protein>
<organism evidence="1 2">
    <name type="scientific">Massilia cellulosiltytica</name>
    <dbReference type="NCBI Taxonomy" id="2683234"/>
    <lineage>
        <taxon>Bacteria</taxon>
        <taxon>Pseudomonadati</taxon>
        <taxon>Pseudomonadota</taxon>
        <taxon>Betaproteobacteria</taxon>
        <taxon>Burkholderiales</taxon>
        <taxon>Oxalobacteraceae</taxon>
        <taxon>Telluria group</taxon>
        <taxon>Massilia</taxon>
    </lineage>
</organism>
<evidence type="ECO:0000313" key="1">
    <source>
        <dbReference type="EMBL" id="MVW63218.1"/>
    </source>
</evidence>
<dbReference type="EMBL" id="WSES01000008">
    <property type="protein sequence ID" value="MVW63218.1"/>
    <property type="molecule type" value="Genomic_DNA"/>
</dbReference>
<reference evidence="1 2" key="1">
    <citation type="submission" date="2019-12" db="EMBL/GenBank/DDBJ databases">
        <authorList>
            <person name="Li C."/>
            <person name="Zhao J."/>
        </authorList>
    </citation>
    <scope>NUCLEOTIDE SEQUENCE [LARGE SCALE GENOMIC DNA]</scope>
    <source>
        <strain evidence="1 2">NEAU-DD11</strain>
    </source>
</reference>
<evidence type="ECO:0000313" key="2">
    <source>
        <dbReference type="Proteomes" id="UP000443353"/>
    </source>
</evidence>
<accession>A0A7X3G405</accession>
<dbReference type="Proteomes" id="UP000443353">
    <property type="component" value="Unassembled WGS sequence"/>
</dbReference>
<dbReference type="RefSeq" id="WP_156403735.1">
    <property type="nucleotide sequence ID" value="NZ_WSES01000008.1"/>
</dbReference>
<sequence length="112" mass="12659">MDASPVLPPSATALGISFDGRAYHYREYSYERIADALAYARQDRDRPGFREDTTPRQWKQWAGPTPEERLHMAAHGIVYEHGRYCYGPYRYDLLSAALAYAQHAPGLARPGG</sequence>